<evidence type="ECO:0000313" key="5">
    <source>
        <dbReference type="EMBL" id="KAL3281238.1"/>
    </source>
</evidence>
<evidence type="ECO:0000256" key="3">
    <source>
        <dbReference type="SAM" id="MobiDB-lite"/>
    </source>
</evidence>
<gene>
    <name evidence="5" type="ORF">HHI36_004452</name>
</gene>
<evidence type="ECO:0000256" key="1">
    <source>
        <dbReference type="ARBA" id="ARBA00022460"/>
    </source>
</evidence>
<dbReference type="InterPro" id="IPR051217">
    <property type="entry name" value="Insect_Cuticle_Struc_Prot"/>
</dbReference>
<dbReference type="InterPro" id="IPR031311">
    <property type="entry name" value="CHIT_BIND_RR_consensus"/>
</dbReference>
<feature type="transmembrane region" description="Helical" evidence="4">
    <location>
        <begin position="6"/>
        <end position="27"/>
    </location>
</feature>
<dbReference type="InterPro" id="IPR000618">
    <property type="entry name" value="Insect_cuticle"/>
</dbReference>
<feature type="compositionally biased region" description="Polar residues" evidence="3">
    <location>
        <begin position="122"/>
        <end position="134"/>
    </location>
</feature>
<dbReference type="PANTHER" id="PTHR12236">
    <property type="entry name" value="STRUCTURAL CONTITUENT OF CUTICLE"/>
    <property type="match status" value="1"/>
</dbReference>
<keyword evidence="4" id="KW-0812">Transmembrane</keyword>
<feature type="region of interest" description="Disordered" evidence="3">
    <location>
        <begin position="181"/>
        <end position="224"/>
    </location>
</feature>
<feature type="region of interest" description="Disordered" evidence="3">
    <location>
        <begin position="119"/>
        <end position="148"/>
    </location>
</feature>
<evidence type="ECO:0000313" key="6">
    <source>
        <dbReference type="Proteomes" id="UP001516400"/>
    </source>
</evidence>
<organism evidence="5 6">
    <name type="scientific">Cryptolaemus montrouzieri</name>
    <dbReference type="NCBI Taxonomy" id="559131"/>
    <lineage>
        <taxon>Eukaryota</taxon>
        <taxon>Metazoa</taxon>
        <taxon>Ecdysozoa</taxon>
        <taxon>Arthropoda</taxon>
        <taxon>Hexapoda</taxon>
        <taxon>Insecta</taxon>
        <taxon>Pterygota</taxon>
        <taxon>Neoptera</taxon>
        <taxon>Endopterygota</taxon>
        <taxon>Coleoptera</taxon>
        <taxon>Polyphaga</taxon>
        <taxon>Cucujiformia</taxon>
        <taxon>Coccinelloidea</taxon>
        <taxon>Coccinellidae</taxon>
        <taxon>Scymninae</taxon>
        <taxon>Scymnini</taxon>
        <taxon>Cryptolaemus</taxon>
    </lineage>
</organism>
<comment type="caution">
    <text evidence="5">The sequence shown here is derived from an EMBL/GenBank/DDBJ whole genome shotgun (WGS) entry which is preliminary data.</text>
</comment>
<dbReference type="PROSITE" id="PS51155">
    <property type="entry name" value="CHIT_BIND_RR_2"/>
    <property type="match status" value="1"/>
</dbReference>
<protein>
    <submittedName>
        <fullName evidence="5">Uncharacterized protein</fullName>
    </submittedName>
</protein>
<keyword evidence="1 2" id="KW-0193">Cuticle</keyword>
<dbReference type="PRINTS" id="PR00947">
    <property type="entry name" value="CUTICLE"/>
</dbReference>
<accession>A0ABD2NR86</accession>
<sequence>MLTTFYWILGVLVYFQETTAILVPVYLEKVPSCQGDQCDHQIKYQPVYRVARSQYLINPHQVASSNYHPSILQAPPIPSKCPLGHTIEAQQLRELNEHQKMSLSPQGLHTQAQYQAKEEKNQNVYKSSYQQSKNAYLPPPSPQYHQYSNNDIQQNQQFSKELSEQNLGKIKQTVSYDISHHYHHPHQSNNDAKSSTHIEQHHDLHHHSDGSEDSKEIDSHSGKHKDHNAYYKFEYSVNDHHTGDIKKHKEERSGDEVRGEYSLVEEDGNVRTVKYFADWKTGFHATVHNSKSKS</sequence>
<dbReference type="PROSITE" id="PS00233">
    <property type="entry name" value="CHIT_BIND_RR_1"/>
    <property type="match status" value="1"/>
</dbReference>
<dbReference type="GO" id="GO:0042302">
    <property type="term" value="F:structural constituent of cuticle"/>
    <property type="evidence" value="ECO:0007669"/>
    <property type="project" value="UniProtKB-UniRule"/>
</dbReference>
<evidence type="ECO:0000256" key="2">
    <source>
        <dbReference type="PROSITE-ProRule" id="PRU00497"/>
    </source>
</evidence>
<dbReference type="EMBL" id="JABFTP020000144">
    <property type="protein sequence ID" value="KAL3281238.1"/>
    <property type="molecule type" value="Genomic_DNA"/>
</dbReference>
<keyword evidence="6" id="KW-1185">Reference proteome</keyword>
<keyword evidence="4" id="KW-1133">Transmembrane helix</keyword>
<proteinExistence type="predicted"/>
<dbReference type="PANTHER" id="PTHR12236:SF95">
    <property type="entry name" value="CUTICULAR PROTEIN 76BD, ISOFORM C-RELATED"/>
    <property type="match status" value="1"/>
</dbReference>
<evidence type="ECO:0000256" key="4">
    <source>
        <dbReference type="SAM" id="Phobius"/>
    </source>
</evidence>
<dbReference type="Proteomes" id="UP001516400">
    <property type="component" value="Unassembled WGS sequence"/>
</dbReference>
<name>A0ABD2NR86_9CUCU</name>
<keyword evidence="4" id="KW-0472">Membrane</keyword>
<dbReference type="Pfam" id="PF00379">
    <property type="entry name" value="Chitin_bind_4"/>
    <property type="match status" value="1"/>
</dbReference>
<dbReference type="AlphaFoldDB" id="A0ABD2NR86"/>
<feature type="compositionally biased region" description="Basic and acidic residues" evidence="3">
    <location>
        <begin position="194"/>
        <end position="221"/>
    </location>
</feature>
<reference evidence="5 6" key="1">
    <citation type="journal article" date="2021" name="BMC Biol.">
        <title>Horizontally acquired antibacterial genes associated with adaptive radiation of ladybird beetles.</title>
        <authorList>
            <person name="Li H.S."/>
            <person name="Tang X.F."/>
            <person name="Huang Y.H."/>
            <person name="Xu Z.Y."/>
            <person name="Chen M.L."/>
            <person name="Du X.Y."/>
            <person name="Qiu B.Y."/>
            <person name="Chen P.T."/>
            <person name="Zhang W."/>
            <person name="Slipinski A."/>
            <person name="Escalona H.E."/>
            <person name="Waterhouse R.M."/>
            <person name="Zwick A."/>
            <person name="Pang H."/>
        </authorList>
    </citation>
    <scope>NUCLEOTIDE SEQUENCE [LARGE SCALE GENOMIC DNA]</scope>
    <source>
        <strain evidence="5">SYSU2018</strain>
    </source>
</reference>